<protein>
    <submittedName>
        <fullName evidence="1">Uncharacterized protein</fullName>
    </submittedName>
</protein>
<name>A0A0E9VG55_ANGAN</name>
<evidence type="ECO:0000313" key="1">
    <source>
        <dbReference type="EMBL" id="JAH77062.1"/>
    </source>
</evidence>
<reference evidence="1" key="1">
    <citation type="submission" date="2014-11" db="EMBL/GenBank/DDBJ databases">
        <authorList>
            <person name="Amaro Gonzalez C."/>
        </authorList>
    </citation>
    <scope>NUCLEOTIDE SEQUENCE</scope>
</reference>
<reference evidence="1" key="2">
    <citation type="journal article" date="2015" name="Fish Shellfish Immunol.">
        <title>Early steps in the European eel (Anguilla anguilla)-Vibrio vulnificus interaction in the gills: Role of the RtxA13 toxin.</title>
        <authorList>
            <person name="Callol A."/>
            <person name="Pajuelo D."/>
            <person name="Ebbesson L."/>
            <person name="Teles M."/>
            <person name="MacKenzie S."/>
            <person name="Amaro C."/>
        </authorList>
    </citation>
    <scope>NUCLEOTIDE SEQUENCE</scope>
</reference>
<sequence length="69" mass="7661">MGELLGHRKGDHHHVDGGVALCECTEERWDWPVELFHCAFGGGRCVAVVLRIAHSGYHWTSCCRASPCI</sequence>
<dbReference type="EMBL" id="GBXM01031515">
    <property type="protein sequence ID" value="JAH77062.1"/>
    <property type="molecule type" value="Transcribed_RNA"/>
</dbReference>
<proteinExistence type="predicted"/>
<organism evidence="1">
    <name type="scientific">Anguilla anguilla</name>
    <name type="common">European freshwater eel</name>
    <name type="synonym">Muraena anguilla</name>
    <dbReference type="NCBI Taxonomy" id="7936"/>
    <lineage>
        <taxon>Eukaryota</taxon>
        <taxon>Metazoa</taxon>
        <taxon>Chordata</taxon>
        <taxon>Craniata</taxon>
        <taxon>Vertebrata</taxon>
        <taxon>Euteleostomi</taxon>
        <taxon>Actinopterygii</taxon>
        <taxon>Neopterygii</taxon>
        <taxon>Teleostei</taxon>
        <taxon>Anguilliformes</taxon>
        <taxon>Anguillidae</taxon>
        <taxon>Anguilla</taxon>
    </lineage>
</organism>
<accession>A0A0E9VG55</accession>
<dbReference type="AlphaFoldDB" id="A0A0E9VG55"/>